<dbReference type="InterPro" id="IPR001360">
    <property type="entry name" value="Glyco_hydro_1"/>
</dbReference>
<keyword evidence="9" id="KW-1185">Reference proteome</keyword>
<evidence type="ECO:0000256" key="2">
    <source>
        <dbReference type="ARBA" id="ARBA00022801"/>
    </source>
</evidence>
<accession>A0ABW0ZHK3</accession>
<name>A0ABW0ZHK3_9ACTN</name>
<dbReference type="Gene3D" id="3.20.20.80">
    <property type="entry name" value="Glycosidases"/>
    <property type="match status" value="1"/>
</dbReference>
<evidence type="ECO:0000256" key="4">
    <source>
        <dbReference type="ARBA" id="ARBA00023277"/>
    </source>
</evidence>
<protein>
    <recommendedName>
        <fullName evidence="7">Beta-glucosidase</fullName>
        <ecNumber evidence="7">3.2.1.21</ecNumber>
    </recommendedName>
</protein>
<proteinExistence type="inferred from homology"/>
<dbReference type="InterPro" id="IPR017853">
    <property type="entry name" value="GH"/>
</dbReference>
<dbReference type="Proteomes" id="UP001596072">
    <property type="component" value="Unassembled WGS sequence"/>
</dbReference>
<keyword evidence="2 7" id="KW-0378">Hydrolase</keyword>
<dbReference type="InterPro" id="IPR017736">
    <property type="entry name" value="Glyco_hydro_1_beta-glucosidase"/>
</dbReference>
<keyword evidence="6" id="KW-0624">Polysaccharide degradation</keyword>
<dbReference type="PANTHER" id="PTHR10353:SF36">
    <property type="entry name" value="LP05116P"/>
    <property type="match status" value="1"/>
</dbReference>
<evidence type="ECO:0000256" key="6">
    <source>
        <dbReference type="ARBA" id="ARBA00023326"/>
    </source>
</evidence>
<gene>
    <name evidence="8" type="ORF">ACFPQB_15740</name>
</gene>
<organism evidence="8 9">
    <name type="scientific">Nocardioides vastitatis</name>
    <dbReference type="NCBI Taxonomy" id="2568655"/>
    <lineage>
        <taxon>Bacteria</taxon>
        <taxon>Bacillati</taxon>
        <taxon>Actinomycetota</taxon>
        <taxon>Actinomycetes</taxon>
        <taxon>Propionibacteriales</taxon>
        <taxon>Nocardioidaceae</taxon>
        <taxon>Nocardioides</taxon>
    </lineage>
</organism>
<dbReference type="RefSeq" id="WP_136432074.1">
    <property type="nucleotide sequence ID" value="NZ_JBHSNS010000008.1"/>
</dbReference>
<dbReference type="GO" id="GO:0008422">
    <property type="term" value="F:beta-glucosidase activity"/>
    <property type="evidence" value="ECO:0007669"/>
    <property type="project" value="UniProtKB-EC"/>
</dbReference>
<comment type="similarity">
    <text evidence="1 7">Belongs to the glycosyl hydrolase 1 family.</text>
</comment>
<reference evidence="9" key="1">
    <citation type="journal article" date="2019" name="Int. J. Syst. Evol. Microbiol.">
        <title>The Global Catalogue of Microorganisms (GCM) 10K type strain sequencing project: providing services to taxonomists for standard genome sequencing and annotation.</title>
        <authorList>
            <consortium name="The Broad Institute Genomics Platform"/>
            <consortium name="The Broad Institute Genome Sequencing Center for Infectious Disease"/>
            <person name="Wu L."/>
            <person name="Ma J."/>
        </authorList>
    </citation>
    <scope>NUCLEOTIDE SEQUENCE [LARGE SCALE GENOMIC DNA]</scope>
    <source>
        <strain evidence="9">YIM 94188</strain>
    </source>
</reference>
<sequence>MLPQDLAARFPAGFRFGTATSAQQIEGASTADGRGSSIWDTFAAGGGRILDGSTSETACDHFHRYPEDVALLKELAAPTYRMSISWSRIQPTGRGPANGRGLDFYDRVVDAVLEAGVRPMVTLHHWDLPQGLEDDGGWLNRDTAARFADYAAAVGDRLADRVGAWVPMSEPAVVAYLGYGTGEHAPGRTLMFDALPVAHHLLLAHGGAVIALRAAGAAEVGCAHNHAPMWPASDDPADVGATKLFDALWNGLFLESTLLGRYPQDLAPLLEDVVQPGDLATIRQPLDFYGVNYYSPLRIAAARDSSLSPFQLVEVLGRPRTESGWAVVPEALQEWLIMTRARYRAALPPIVITECGAAYDVAPLADGTIDDSIRIEYLSTHLQAVANAIAAGVDVRGFYVWSLLDCWEFEDGFSPRYGLVHVDPETQQRTPKRSFHWYGALVAAHRSVHPATADPAG</sequence>
<evidence type="ECO:0000256" key="1">
    <source>
        <dbReference type="ARBA" id="ARBA00010838"/>
    </source>
</evidence>
<evidence type="ECO:0000256" key="5">
    <source>
        <dbReference type="ARBA" id="ARBA00023295"/>
    </source>
</evidence>
<comment type="caution">
    <text evidence="8">The sequence shown here is derived from an EMBL/GenBank/DDBJ whole genome shotgun (WGS) entry which is preliminary data.</text>
</comment>
<dbReference type="PRINTS" id="PR00131">
    <property type="entry name" value="GLHYDRLASE1"/>
</dbReference>
<evidence type="ECO:0000256" key="3">
    <source>
        <dbReference type="ARBA" id="ARBA00023001"/>
    </source>
</evidence>
<dbReference type="SUPFAM" id="SSF51445">
    <property type="entry name" value="(Trans)glycosidases"/>
    <property type="match status" value="1"/>
</dbReference>
<dbReference type="EMBL" id="JBHSNS010000008">
    <property type="protein sequence ID" value="MFC5730376.1"/>
    <property type="molecule type" value="Genomic_DNA"/>
</dbReference>
<evidence type="ECO:0000256" key="7">
    <source>
        <dbReference type="RuleBase" id="RU361175"/>
    </source>
</evidence>
<keyword evidence="3" id="KW-0136">Cellulose degradation</keyword>
<dbReference type="NCBIfam" id="TIGR03356">
    <property type="entry name" value="BGL"/>
    <property type="match status" value="1"/>
</dbReference>
<evidence type="ECO:0000313" key="9">
    <source>
        <dbReference type="Proteomes" id="UP001596072"/>
    </source>
</evidence>
<dbReference type="PANTHER" id="PTHR10353">
    <property type="entry name" value="GLYCOSYL HYDROLASE"/>
    <property type="match status" value="1"/>
</dbReference>
<dbReference type="Pfam" id="PF00232">
    <property type="entry name" value="Glyco_hydro_1"/>
    <property type="match status" value="1"/>
</dbReference>
<dbReference type="EC" id="3.2.1.21" evidence="7"/>
<comment type="catalytic activity">
    <reaction evidence="7">
        <text>Hydrolysis of terminal, non-reducing beta-D-glucosyl residues with release of beta-D-glucose.</text>
        <dbReference type="EC" id="3.2.1.21"/>
    </reaction>
</comment>
<keyword evidence="4" id="KW-0119">Carbohydrate metabolism</keyword>
<keyword evidence="5 7" id="KW-0326">Glycosidase</keyword>
<evidence type="ECO:0000313" key="8">
    <source>
        <dbReference type="EMBL" id="MFC5730376.1"/>
    </source>
</evidence>